<keyword evidence="1" id="KW-0732">Signal</keyword>
<organism evidence="2 3">
    <name type="scientific">Recurvomyces mirabilis</name>
    <dbReference type="NCBI Taxonomy" id="574656"/>
    <lineage>
        <taxon>Eukaryota</taxon>
        <taxon>Fungi</taxon>
        <taxon>Dikarya</taxon>
        <taxon>Ascomycota</taxon>
        <taxon>Pezizomycotina</taxon>
        <taxon>Dothideomycetes</taxon>
        <taxon>Dothideomycetidae</taxon>
        <taxon>Mycosphaerellales</taxon>
        <taxon>Teratosphaeriaceae</taxon>
        <taxon>Recurvomyces</taxon>
    </lineage>
</organism>
<dbReference type="AlphaFoldDB" id="A0AAE1C1J9"/>
<evidence type="ECO:0000313" key="3">
    <source>
        <dbReference type="Proteomes" id="UP001274830"/>
    </source>
</evidence>
<feature type="signal peptide" evidence="1">
    <location>
        <begin position="1"/>
        <end position="16"/>
    </location>
</feature>
<proteinExistence type="predicted"/>
<reference evidence="2" key="1">
    <citation type="submission" date="2023-07" db="EMBL/GenBank/DDBJ databases">
        <title>Black Yeasts Isolated from many extreme environments.</title>
        <authorList>
            <person name="Coleine C."/>
            <person name="Stajich J.E."/>
            <person name="Selbmann L."/>
        </authorList>
    </citation>
    <scope>NUCLEOTIDE SEQUENCE</scope>
    <source>
        <strain evidence="2">CCFEE 5485</strain>
    </source>
</reference>
<gene>
    <name evidence="2" type="ORF">LTR78_005191</name>
</gene>
<feature type="chain" id="PRO_5042078183" evidence="1">
    <location>
        <begin position="17"/>
        <end position="134"/>
    </location>
</feature>
<comment type="caution">
    <text evidence="2">The sequence shown here is derived from an EMBL/GenBank/DDBJ whole genome shotgun (WGS) entry which is preliminary data.</text>
</comment>
<evidence type="ECO:0000256" key="1">
    <source>
        <dbReference type="SAM" id="SignalP"/>
    </source>
</evidence>
<protein>
    <submittedName>
        <fullName evidence="2">Uncharacterized protein</fullName>
    </submittedName>
</protein>
<evidence type="ECO:0000313" key="2">
    <source>
        <dbReference type="EMBL" id="KAK3674847.1"/>
    </source>
</evidence>
<dbReference type="Proteomes" id="UP001274830">
    <property type="component" value="Unassembled WGS sequence"/>
</dbReference>
<keyword evidence="3" id="KW-1185">Reference proteome</keyword>
<name>A0AAE1C1J9_9PEZI</name>
<accession>A0AAE1C1J9</accession>
<dbReference type="EMBL" id="JAUTXT010000017">
    <property type="protein sequence ID" value="KAK3674847.1"/>
    <property type="molecule type" value="Genomic_DNA"/>
</dbReference>
<sequence length="134" mass="14799">MRFFTIAVALGAVVNALPLASDNTAAIASAIVARDILDDIPGAMSTPDIPGFLERHELTGTSRVDTMLQRAQLSRRSSALGLLKALGYSSQDFRAIMEVMNIRINADINHLFKNKGTWYDHDLDDMFQKLGIEY</sequence>